<organism evidence="2 3">
    <name type="scientific">Romanomermis culicivorax</name>
    <name type="common">Nematode worm</name>
    <dbReference type="NCBI Taxonomy" id="13658"/>
    <lineage>
        <taxon>Eukaryota</taxon>
        <taxon>Metazoa</taxon>
        <taxon>Ecdysozoa</taxon>
        <taxon>Nematoda</taxon>
        <taxon>Enoplea</taxon>
        <taxon>Dorylaimia</taxon>
        <taxon>Mermithida</taxon>
        <taxon>Mermithoidea</taxon>
        <taxon>Mermithidae</taxon>
        <taxon>Romanomermis</taxon>
    </lineage>
</organism>
<evidence type="ECO:0000313" key="3">
    <source>
        <dbReference type="WBParaSite" id="nRc.2.0.1.t20359-RA"/>
    </source>
</evidence>
<proteinExistence type="predicted"/>
<dbReference type="WBParaSite" id="nRc.2.0.1.t20359-RA">
    <property type="protein sequence ID" value="nRc.2.0.1.t20359-RA"/>
    <property type="gene ID" value="nRc.2.0.1.g20359"/>
</dbReference>
<feature type="region of interest" description="Disordered" evidence="1">
    <location>
        <begin position="1"/>
        <end position="20"/>
    </location>
</feature>
<feature type="region of interest" description="Disordered" evidence="1">
    <location>
        <begin position="187"/>
        <end position="275"/>
    </location>
</feature>
<keyword evidence="2" id="KW-1185">Reference proteome</keyword>
<sequence>MSSTHHLSSPTNGSHDTIKLDKYGSCNNTGPWSPSSDNSGVKKNDDSGDGTSIGLIGNSTATIAGDTSDGCYGGRLHGQQAVTGAVDPSTYYLTMAREYCRTLQAATENAAAAAAVTNSLGDYSCPTQQLMTNVMMASMAVAATLMPQHMTTAEQSFNAQCKFQSTAATTTACEHFLNPYSIYQSPFSENQSTSKDRADSSVGSLDGSIDDFHPNTPNSSLVDEKDLVERNENENSDWNSSVNRNNHKDKNKYDYSLGNQSVTKQKPIEEEVSHKKKRESLSTVQYLTEEDEAELLDDAILNEMEHKCDYRENKVPLNRKIKKLLKNERRSSLTGQEDVMESSGDEGTLACCDDEMQQVSNLFSPSSAYYGSPIHDPSLFNKYPMIIVSPQGTIAVYLRESCIVEMTVNRTLRVECQGKFSAASNWQGNTNGILHADARILQQDTRVQCLFGKNKVASFGPQGVIVNMKPSTTAYVVSSTMFKGTTAIPASSLRLPSMDYDFTMAVFYSQPNNVAHALACCQEIIRRNAKHFERQDGSLSVNINGVNIRQDRFGNVSVNCRPRTILLSPQKNTVSVRTHFVDMAIQEDEKAYVKRGVKRVHVSKSGMVVSDGECITAMDHYGRIVSST</sequence>
<dbReference type="Proteomes" id="UP000887565">
    <property type="component" value="Unplaced"/>
</dbReference>
<name>A0A915J2L3_ROMCU</name>
<feature type="region of interest" description="Disordered" evidence="1">
    <location>
        <begin position="29"/>
        <end position="53"/>
    </location>
</feature>
<evidence type="ECO:0000313" key="2">
    <source>
        <dbReference type="Proteomes" id="UP000887565"/>
    </source>
</evidence>
<feature type="compositionally biased region" description="Basic and acidic residues" evidence="1">
    <location>
        <begin position="222"/>
        <end position="233"/>
    </location>
</feature>
<feature type="compositionally biased region" description="Polar residues" evidence="1">
    <location>
        <begin position="29"/>
        <end position="39"/>
    </location>
</feature>
<reference evidence="3" key="1">
    <citation type="submission" date="2022-11" db="UniProtKB">
        <authorList>
            <consortium name="WormBaseParasite"/>
        </authorList>
    </citation>
    <scope>IDENTIFICATION</scope>
</reference>
<dbReference type="AlphaFoldDB" id="A0A915J2L3"/>
<accession>A0A915J2L3</accession>
<dbReference type="PANTHER" id="PTHR39075">
    <property type="entry name" value="FI19908P1"/>
    <property type="match status" value="1"/>
</dbReference>
<evidence type="ECO:0000256" key="1">
    <source>
        <dbReference type="SAM" id="MobiDB-lite"/>
    </source>
</evidence>
<feature type="compositionally biased region" description="Polar residues" evidence="1">
    <location>
        <begin position="1"/>
        <end position="15"/>
    </location>
</feature>
<dbReference type="GO" id="GO:0005615">
    <property type="term" value="C:extracellular space"/>
    <property type="evidence" value="ECO:0007669"/>
    <property type="project" value="TreeGrafter"/>
</dbReference>
<dbReference type="PANTHER" id="PTHR39075:SF1">
    <property type="entry name" value="FI19908P1"/>
    <property type="match status" value="1"/>
</dbReference>
<protein>
    <submittedName>
        <fullName evidence="3">Uncharacterized protein</fullName>
    </submittedName>
</protein>